<evidence type="ECO:0000313" key="6">
    <source>
        <dbReference type="Proteomes" id="UP000030408"/>
    </source>
</evidence>
<comment type="similarity">
    <text evidence="3">Belongs to the class-I pyridoxal-phosphate-dependent aminotransferase family.</text>
</comment>
<dbReference type="GO" id="GO:0008483">
    <property type="term" value="F:transaminase activity"/>
    <property type="evidence" value="ECO:0007669"/>
    <property type="project" value="UniProtKB-KW"/>
</dbReference>
<dbReference type="InterPro" id="IPR004838">
    <property type="entry name" value="NHTrfase_class1_PyrdxlP-BS"/>
</dbReference>
<gene>
    <name evidence="5" type="ORF">CD33_18880</name>
</gene>
<keyword evidence="3" id="KW-0032">Aminotransferase</keyword>
<keyword evidence="6" id="KW-1185">Reference proteome</keyword>
<comment type="cofactor">
    <cofactor evidence="1 3">
        <name>pyridoxal 5'-phosphate</name>
        <dbReference type="ChEBI" id="CHEBI:597326"/>
    </cofactor>
</comment>
<dbReference type="OrthoDB" id="9813612at2"/>
<proteinExistence type="inferred from homology"/>
<dbReference type="Pfam" id="PF00155">
    <property type="entry name" value="Aminotran_1_2"/>
    <property type="match status" value="1"/>
</dbReference>
<evidence type="ECO:0000256" key="1">
    <source>
        <dbReference type="ARBA" id="ARBA00001933"/>
    </source>
</evidence>
<dbReference type="Gene3D" id="3.90.1150.10">
    <property type="entry name" value="Aspartate Aminotransferase, domain 1"/>
    <property type="match status" value="1"/>
</dbReference>
<dbReference type="PROSITE" id="PS00105">
    <property type="entry name" value="AA_TRANSFER_CLASS_1"/>
    <property type="match status" value="1"/>
</dbReference>
<keyword evidence="2" id="KW-0663">Pyridoxal phosphate</keyword>
<evidence type="ECO:0000256" key="2">
    <source>
        <dbReference type="ARBA" id="ARBA00022898"/>
    </source>
</evidence>
<dbReference type="InterPro" id="IPR015424">
    <property type="entry name" value="PyrdxlP-dep_Trfase"/>
</dbReference>
<dbReference type="PANTHER" id="PTHR42885:SF1">
    <property type="entry name" value="THREONINE-PHOSPHATE DECARBOXYLASE"/>
    <property type="match status" value="1"/>
</dbReference>
<dbReference type="Proteomes" id="UP000030408">
    <property type="component" value="Unassembled WGS sequence"/>
</dbReference>
<sequence length="357" mass="40918">MHLPLHGANPHKVYQSSNIEMPEIIIDLSENVNALGVPIEIQNMWPQMVELLESYPDELADPLRTKLAQFHQLPDEHIIVSNGASESLAVLARYFRGKKACILQPSFSEYERTLLAENVQVESLIVEDISQYAFSIAKVKQAMNDAQAVYLCNPNNPTGVLIGADTIEQLARHGLKHNCTIVVDEAFMDWTDEAESVIPLIAKYDNLIVVRSMTKMYSLAGIRLGYILTQKAPNLRKHYSHWNVSNIAIKIGERCLELGEFVNHSIQMNEIWREDVKSFLMNIGCEVSESRTNYLLFKLPKKFQAHDFFQYLLKKGIVLRHTYNFIGLDGEWFRIAIKTPTNMKIFRNVFKSYVQSR</sequence>
<feature type="domain" description="Aminotransferase class I/classII large" evidence="4">
    <location>
        <begin position="24"/>
        <end position="346"/>
    </location>
</feature>
<evidence type="ECO:0000313" key="5">
    <source>
        <dbReference type="EMBL" id="KGR74063.1"/>
    </source>
</evidence>
<name>A0A0A3HUS2_9BACL</name>
<dbReference type="Gene3D" id="3.40.640.10">
    <property type="entry name" value="Type I PLP-dependent aspartate aminotransferase-like (Major domain)"/>
    <property type="match status" value="1"/>
</dbReference>
<evidence type="ECO:0000256" key="3">
    <source>
        <dbReference type="RuleBase" id="RU000481"/>
    </source>
</evidence>
<dbReference type="eggNOG" id="COG0079">
    <property type="taxonomic scope" value="Bacteria"/>
</dbReference>
<dbReference type="RefSeq" id="WP_036203427.1">
    <property type="nucleotide sequence ID" value="NZ_AVCY01000001.1"/>
</dbReference>
<dbReference type="STRING" id="1384057.CD33_18880"/>
<dbReference type="GO" id="GO:0030170">
    <property type="term" value="F:pyridoxal phosphate binding"/>
    <property type="evidence" value="ECO:0007669"/>
    <property type="project" value="InterPro"/>
</dbReference>
<comment type="caution">
    <text evidence="5">The sequence shown here is derived from an EMBL/GenBank/DDBJ whole genome shotgun (WGS) entry which is preliminary data.</text>
</comment>
<organism evidence="5 6">
    <name type="scientific">Ureibacillus sinduriensis BLB-1 = JCM 15800</name>
    <dbReference type="NCBI Taxonomy" id="1384057"/>
    <lineage>
        <taxon>Bacteria</taxon>
        <taxon>Bacillati</taxon>
        <taxon>Bacillota</taxon>
        <taxon>Bacilli</taxon>
        <taxon>Bacillales</taxon>
        <taxon>Caryophanaceae</taxon>
        <taxon>Ureibacillus</taxon>
    </lineage>
</organism>
<reference evidence="5 6" key="1">
    <citation type="submission" date="2014-02" db="EMBL/GenBank/DDBJ databases">
        <title>Draft genome sequence of Lysinibacillus sinduriensis JCM 15800.</title>
        <authorList>
            <person name="Zhang F."/>
            <person name="Wang G."/>
            <person name="Zhang L."/>
        </authorList>
    </citation>
    <scope>NUCLEOTIDE SEQUENCE [LARGE SCALE GENOMIC DNA]</scope>
    <source>
        <strain evidence="5 6">JCM 15800</strain>
    </source>
</reference>
<dbReference type="InterPro" id="IPR004839">
    <property type="entry name" value="Aminotransferase_I/II_large"/>
</dbReference>
<evidence type="ECO:0000259" key="4">
    <source>
        <dbReference type="Pfam" id="PF00155"/>
    </source>
</evidence>
<dbReference type="InterPro" id="IPR015422">
    <property type="entry name" value="PyrdxlP-dep_Trfase_small"/>
</dbReference>
<dbReference type="AlphaFoldDB" id="A0A0A3HUS2"/>
<protein>
    <recommendedName>
        <fullName evidence="3">Aminotransferase</fullName>
        <ecNumber evidence="3">2.6.1.-</ecNumber>
    </recommendedName>
</protein>
<dbReference type="EMBL" id="JPVO01000055">
    <property type="protein sequence ID" value="KGR74063.1"/>
    <property type="molecule type" value="Genomic_DNA"/>
</dbReference>
<dbReference type="InterPro" id="IPR015421">
    <property type="entry name" value="PyrdxlP-dep_Trfase_major"/>
</dbReference>
<dbReference type="PANTHER" id="PTHR42885">
    <property type="entry name" value="HISTIDINOL-PHOSPHATE AMINOTRANSFERASE-RELATED"/>
    <property type="match status" value="1"/>
</dbReference>
<dbReference type="EC" id="2.6.1.-" evidence="3"/>
<keyword evidence="3" id="KW-0808">Transferase</keyword>
<dbReference type="CDD" id="cd00609">
    <property type="entry name" value="AAT_like"/>
    <property type="match status" value="1"/>
</dbReference>
<dbReference type="SUPFAM" id="SSF53383">
    <property type="entry name" value="PLP-dependent transferases"/>
    <property type="match status" value="1"/>
</dbReference>
<accession>A0A0A3HUS2</accession>